<dbReference type="Proteomes" id="UP001398420">
    <property type="component" value="Unassembled WGS sequence"/>
</dbReference>
<protein>
    <submittedName>
        <fullName evidence="1">YfmQ family protein</fullName>
    </submittedName>
</protein>
<dbReference type="RefSeq" id="WP_068454004.1">
    <property type="nucleotide sequence ID" value="NZ_CP147847.1"/>
</dbReference>
<accession>A0ABU9LQD5</accession>
<comment type="caution">
    <text evidence="1">The sequence shown here is derived from an EMBL/GenBank/DDBJ whole genome shotgun (WGS) entry which is preliminary data.</text>
</comment>
<keyword evidence="2" id="KW-1185">Reference proteome</keyword>
<dbReference type="EMBL" id="JBCEWA010000011">
    <property type="protein sequence ID" value="MEL5989349.1"/>
    <property type="molecule type" value="Genomic_DNA"/>
</dbReference>
<name>A0ABU9LQD5_9BACL</name>
<proteinExistence type="predicted"/>
<evidence type="ECO:0000313" key="1">
    <source>
        <dbReference type="EMBL" id="MEL5989349.1"/>
    </source>
</evidence>
<sequence length="154" mass="17518">MSWALLITLVLGTVVKLLTAPPNIVVVWLTERYAMHQKLKSEEVTITFDQKELTGQEKEDFIQSFNEAAFLVRNPIFKGFEDEVLNPDTDIVPYVIDVNKKGKHSTLSVYYAEDRVNVVKQRNKKVISYSLNSEELSNTTLKGQAACSKHMQLV</sequence>
<dbReference type="InterPro" id="IPR019723">
    <property type="entry name" value="Uncharacterised_YfmQ"/>
</dbReference>
<gene>
    <name evidence="1" type="ORF">AAF454_13130</name>
</gene>
<organism evidence="1 2">
    <name type="scientific">Kurthia gibsonii</name>
    <dbReference type="NCBI Taxonomy" id="33946"/>
    <lineage>
        <taxon>Bacteria</taxon>
        <taxon>Bacillati</taxon>
        <taxon>Bacillota</taxon>
        <taxon>Bacilli</taxon>
        <taxon>Bacillales</taxon>
        <taxon>Caryophanaceae</taxon>
        <taxon>Kurthia</taxon>
    </lineage>
</organism>
<reference evidence="1 2" key="1">
    <citation type="submission" date="2024-04" db="EMBL/GenBank/DDBJ databases">
        <authorList>
            <person name="Wu Y.S."/>
            <person name="Zhang L."/>
        </authorList>
    </citation>
    <scope>NUCLEOTIDE SEQUENCE [LARGE SCALE GENOMIC DNA]</scope>
    <source>
        <strain evidence="1 2">KG-01</strain>
    </source>
</reference>
<evidence type="ECO:0000313" key="2">
    <source>
        <dbReference type="Proteomes" id="UP001398420"/>
    </source>
</evidence>
<dbReference type="Pfam" id="PF10787">
    <property type="entry name" value="YfmQ"/>
    <property type="match status" value="1"/>
</dbReference>